<dbReference type="AlphaFoldDB" id="A0A8E1S0T2"/>
<evidence type="ECO:0000313" key="2">
    <source>
        <dbReference type="EMBL" id="KTS68881.1"/>
    </source>
</evidence>
<evidence type="ECO:0000259" key="1">
    <source>
        <dbReference type="SMART" id="SM00829"/>
    </source>
</evidence>
<dbReference type="InterPro" id="IPR011032">
    <property type="entry name" value="GroES-like_sf"/>
</dbReference>
<dbReference type="CDD" id="cd05289">
    <property type="entry name" value="MDR_like_2"/>
    <property type="match status" value="1"/>
</dbReference>
<dbReference type="Proteomes" id="UP000071979">
    <property type="component" value="Unassembled WGS sequence"/>
</dbReference>
<dbReference type="PANTHER" id="PTHR11695:SF294">
    <property type="entry name" value="RETICULON-4-INTERACTING PROTEIN 1, MITOCHONDRIAL"/>
    <property type="match status" value="1"/>
</dbReference>
<dbReference type="Gene3D" id="3.40.50.720">
    <property type="entry name" value="NAD(P)-binding Rossmann-like Domain"/>
    <property type="match status" value="1"/>
</dbReference>
<dbReference type="EMBL" id="LDSE01000009">
    <property type="protein sequence ID" value="KTS68881.1"/>
    <property type="molecule type" value="Genomic_DNA"/>
</dbReference>
<protein>
    <submittedName>
        <fullName evidence="2">Alcohol dehydrogenase</fullName>
    </submittedName>
</protein>
<dbReference type="InterPro" id="IPR050700">
    <property type="entry name" value="YIM1/Zinc_Alcohol_DH_Fams"/>
</dbReference>
<gene>
    <name evidence="2" type="ORF">SA3R_06240</name>
</gene>
<dbReference type="RefSeq" id="WP_021506572.1">
    <property type="nucleotide sequence ID" value="NZ_LDSD01000006.1"/>
</dbReference>
<dbReference type="InterPro" id="IPR020843">
    <property type="entry name" value="ER"/>
</dbReference>
<accession>A0A8E1S0T2</accession>
<dbReference type="SUPFAM" id="SSF51735">
    <property type="entry name" value="NAD(P)-binding Rossmann-fold domains"/>
    <property type="match status" value="1"/>
</dbReference>
<dbReference type="InterPro" id="IPR036291">
    <property type="entry name" value="NAD(P)-bd_dom_sf"/>
</dbReference>
<name>A0A8E1S0T2_9GAMM</name>
<dbReference type="SUPFAM" id="SSF50129">
    <property type="entry name" value="GroES-like"/>
    <property type="match status" value="1"/>
</dbReference>
<organism evidence="2 3">
    <name type="scientific">Pantoea dispersa</name>
    <dbReference type="NCBI Taxonomy" id="59814"/>
    <lineage>
        <taxon>Bacteria</taxon>
        <taxon>Pseudomonadati</taxon>
        <taxon>Pseudomonadota</taxon>
        <taxon>Gammaproteobacteria</taxon>
        <taxon>Enterobacterales</taxon>
        <taxon>Erwiniaceae</taxon>
        <taxon>Pantoea</taxon>
    </lineage>
</organism>
<comment type="caution">
    <text evidence="2">The sequence shown here is derived from an EMBL/GenBank/DDBJ whole genome shotgun (WGS) entry which is preliminary data.</text>
</comment>
<sequence length="306" mass="31765">MKAALIDTFGTADVLTIGERQLRAASPDEVTVQVEAASVNPLDVKIISGHMQQVFPVDLPYIPGMDFCGVITAAGERVSHLKPGDRVFGRTPPGAGGAFAQSLVIAADDVCLVPAAMSAEQAAALPTAFGSAQQALFDVGQLQRGERVLIHAAAGGVGSMAVQLAHQAGAYVIATASAKNHALVTSLGADEVIDYRTQDFAATRDIDLVIDSVGGETLSRSWSVLRAGGRIATLVEFGITPASGQHGEFVFFASATPYLARASSLFQAGQLQVITDAIFSLDDARSALEKVATGHARGKVIIRANP</sequence>
<feature type="domain" description="Enoyl reductase (ER)" evidence="1">
    <location>
        <begin position="10"/>
        <end position="302"/>
    </location>
</feature>
<dbReference type="Gene3D" id="3.90.180.10">
    <property type="entry name" value="Medium-chain alcohol dehydrogenases, catalytic domain"/>
    <property type="match status" value="1"/>
</dbReference>
<dbReference type="Pfam" id="PF13602">
    <property type="entry name" value="ADH_zinc_N_2"/>
    <property type="match status" value="1"/>
</dbReference>
<evidence type="ECO:0000313" key="3">
    <source>
        <dbReference type="Proteomes" id="UP000071979"/>
    </source>
</evidence>
<dbReference type="PANTHER" id="PTHR11695">
    <property type="entry name" value="ALCOHOL DEHYDROGENASE RELATED"/>
    <property type="match status" value="1"/>
</dbReference>
<dbReference type="SMART" id="SM00829">
    <property type="entry name" value="PKS_ER"/>
    <property type="match status" value="1"/>
</dbReference>
<dbReference type="Pfam" id="PF08240">
    <property type="entry name" value="ADH_N"/>
    <property type="match status" value="1"/>
</dbReference>
<dbReference type="InterPro" id="IPR013154">
    <property type="entry name" value="ADH-like_N"/>
</dbReference>
<dbReference type="GO" id="GO:0016491">
    <property type="term" value="F:oxidoreductase activity"/>
    <property type="evidence" value="ECO:0007669"/>
    <property type="project" value="InterPro"/>
</dbReference>
<reference evidence="2 3" key="1">
    <citation type="journal article" date="2016" name="Front. Microbiol.">
        <title>Genomic Resource of Rice Seed Associated Bacteria.</title>
        <authorList>
            <person name="Midha S."/>
            <person name="Bansal K."/>
            <person name="Sharma S."/>
            <person name="Kumar N."/>
            <person name="Patil P.P."/>
            <person name="Chaudhry V."/>
            <person name="Patil P.B."/>
        </authorList>
    </citation>
    <scope>NUCLEOTIDE SEQUENCE [LARGE SCALE GENOMIC DNA]</scope>
    <source>
        <strain evidence="2 3">SA3</strain>
    </source>
</reference>
<proteinExistence type="predicted"/>